<evidence type="ECO:0000313" key="2">
    <source>
        <dbReference type="EMBL" id="CAI6352836.1"/>
    </source>
</evidence>
<evidence type="ECO:0000259" key="1">
    <source>
        <dbReference type="Pfam" id="PF14291"/>
    </source>
</evidence>
<keyword evidence="3" id="KW-1185">Reference proteome</keyword>
<reference evidence="2 3" key="1">
    <citation type="submission" date="2023-01" db="EMBL/GenBank/DDBJ databases">
        <authorList>
            <person name="Whitehead M."/>
        </authorList>
    </citation>
    <scope>NUCLEOTIDE SEQUENCE [LARGE SCALE GENOMIC DNA]</scope>
</reference>
<dbReference type="SUPFAM" id="SSF53098">
    <property type="entry name" value="Ribonuclease H-like"/>
    <property type="match status" value="1"/>
</dbReference>
<sequence>MLAVTNEVCPEKIKLFEEISLSTRTCVRRTEELGNNLFSQLKDIIPSLDCFSIAIDESTDISDTAQLLIFIRGIDKEFNIYEEFADMCNIKGTTTGEDIFKNIENLFEKLGLSLKKLISITTDGGKNMSGIHKGFVGRIKTKMIDNKFETSMVFHCIIHQEALCCKVLAWKNVMDTVISTINYMVTITTVDDLEGDFPQGGKGATRPRLLTALSPQHAGTFSLAPLHNVRSHHGLPCV</sequence>
<name>A0AAV0WAH9_9HEMI</name>
<dbReference type="AlphaFoldDB" id="A0AAV0WAH9"/>
<dbReference type="PANTHER" id="PTHR45913:SF5">
    <property type="entry name" value="GENERAL TRANSCRIPTION FACTOR II-I REPEAT DOMAIN-CONTAINING PROTEIN 2A-LIKE PROTEIN"/>
    <property type="match status" value="1"/>
</dbReference>
<comment type="caution">
    <text evidence="2">The sequence shown here is derived from an EMBL/GenBank/DDBJ whole genome shotgun (WGS) entry which is preliminary data.</text>
</comment>
<protein>
    <recommendedName>
        <fullName evidence="1">DUF4371 domain-containing protein</fullName>
    </recommendedName>
</protein>
<dbReference type="Proteomes" id="UP001160148">
    <property type="component" value="Unassembled WGS sequence"/>
</dbReference>
<dbReference type="PANTHER" id="PTHR45913">
    <property type="entry name" value="EPM2A-INTERACTING PROTEIN 1"/>
    <property type="match status" value="1"/>
</dbReference>
<dbReference type="EMBL" id="CARXXK010000002">
    <property type="protein sequence ID" value="CAI6352836.1"/>
    <property type="molecule type" value="Genomic_DNA"/>
</dbReference>
<dbReference type="InterPro" id="IPR012337">
    <property type="entry name" value="RNaseH-like_sf"/>
</dbReference>
<gene>
    <name evidence="2" type="ORF">MEUPH1_LOCUS9030</name>
</gene>
<proteinExistence type="predicted"/>
<feature type="domain" description="DUF4371" evidence="1">
    <location>
        <begin position="49"/>
        <end position="133"/>
    </location>
</feature>
<dbReference type="InterPro" id="IPR025398">
    <property type="entry name" value="DUF4371"/>
</dbReference>
<accession>A0AAV0WAH9</accession>
<dbReference type="Pfam" id="PF14291">
    <property type="entry name" value="DUF4371"/>
    <property type="match status" value="1"/>
</dbReference>
<evidence type="ECO:0000313" key="3">
    <source>
        <dbReference type="Proteomes" id="UP001160148"/>
    </source>
</evidence>
<organism evidence="2 3">
    <name type="scientific">Macrosiphum euphorbiae</name>
    <name type="common">potato aphid</name>
    <dbReference type="NCBI Taxonomy" id="13131"/>
    <lineage>
        <taxon>Eukaryota</taxon>
        <taxon>Metazoa</taxon>
        <taxon>Ecdysozoa</taxon>
        <taxon>Arthropoda</taxon>
        <taxon>Hexapoda</taxon>
        <taxon>Insecta</taxon>
        <taxon>Pterygota</taxon>
        <taxon>Neoptera</taxon>
        <taxon>Paraneoptera</taxon>
        <taxon>Hemiptera</taxon>
        <taxon>Sternorrhyncha</taxon>
        <taxon>Aphidomorpha</taxon>
        <taxon>Aphidoidea</taxon>
        <taxon>Aphididae</taxon>
        <taxon>Macrosiphini</taxon>
        <taxon>Macrosiphum</taxon>
    </lineage>
</organism>